<name>A0A2A6B3N9_PRIPA</name>
<dbReference type="AlphaFoldDB" id="A0A2A6B3N9"/>
<protein>
    <submittedName>
        <fullName evidence="1">Uncharacterized protein</fullName>
    </submittedName>
</protein>
<organism evidence="1 2">
    <name type="scientific">Pristionchus pacificus</name>
    <name type="common">Parasitic nematode worm</name>
    <dbReference type="NCBI Taxonomy" id="54126"/>
    <lineage>
        <taxon>Eukaryota</taxon>
        <taxon>Metazoa</taxon>
        <taxon>Ecdysozoa</taxon>
        <taxon>Nematoda</taxon>
        <taxon>Chromadorea</taxon>
        <taxon>Rhabditida</taxon>
        <taxon>Rhabditina</taxon>
        <taxon>Diplogasteromorpha</taxon>
        <taxon>Diplogasteroidea</taxon>
        <taxon>Neodiplogasteridae</taxon>
        <taxon>Pristionchus</taxon>
    </lineage>
</organism>
<proteinExistence type="predicted"/>
<evidence type="ECO:0000313" key="2">
    <source>
        <dbReference type="Proteomes" id="UP000005239"/>
    </source>
</evidence>
<sequence>MRVNLLSAYRRCTMVWCAHYETSPIEKSTAAASPAAGRDGRLARNWLMMNSAASVSSQPAPVAAASTIRLNICKWRCFFEISPKVIMCFTCIACTLQHKSINDALFADDLITIAAFYYCIPPTTALFTE</sequence>
<reference evidence="2" key="1">
    <citation type="journal article" date="2008" name="Nat. Genet.">
        <title>The Pristionchus pacificus genome provides a unique perspective on nematode lifestyle and parasitism.</title>
        <authorList>
            <person name="Dieterich C."/>
            <person name="Clifton S.W."/>
            <person name="Schuster L.N."/>
            <person name="Chinwalla A."/>
            <person name="Delehaunty K."/>
            <person name="Dinkelacker I."/>
            <person name="Fulton L."/>
            <person name="Fulton R."/>
            <person name="Godfrey J."/>
            <person name="Minx P."/>
            <person name="Mitreva M."/>
            <person name="Roeseler W."/>
            <person name="Tian H."/>
            <person name="Witte H."/>
            <person name="Yang S.P."/>
            <person name="Wilson R.K."/>
            <person name="Sommer R.J."/>
        </authorList>
    </citation>
    <scope>NUCLEOTIDE SEQUENCE [LARGE SCALE GENOMIC DNA]</scope>
    <source>
        <strain evidence="2">PS312</strain>
    </source>
</reference>
<accession>A0A2A6B3N9</accession>
<dbReference type="Proteomes" id="UP000005239">
    <property type="component" value="Unassembled WGS sequence"/>
</dbReference>
<accession>A0A8R1Z208</accession>
<keyword evidence="2" id="KW-1185">Reference proteome</keyword>
<evidence type="ECO:0000313" key="1">
    <source>
        <dbReference type="EnsemblMetazoa" id="PPA45221.1"/>
    </source>
</evidence>
<reference evidence="1" key="2">
    <citation type="submission" date="2022-06" db="UniProtKB">
        <authorList>
            <consortium name="EnsemblMetazoa"/>
        </authorList>
    </citation>
    <scope>IDENTIFICATION</scope>
    <source>
        <strain evidence="1">PS312</strain>
    </source>
</reference>
<dbReference type="EnsemblMetazoa" id="PPA45221.1">
    <property type="protein sequence ID" value="PPA45221.1"/>
    <property type="gene ID" value="WBGene00283590"/>
</dbReference>
<gene>
    <name evidence="1" type="primary">WBGene00283590</name>
</gene>